<gene>
    <name evidence="2" type="ORF">DICVIV_02717</name>
</gene>
<dbReference type="Proteomes" id="UP000053766">
    <property type="component" value="Unassembled WGS sequence"/>
</dbReference>
<evidence type="ECO:0000313" key="2">
    <source>
        <dbReference type="EMBL" id="KJH51156.1"/>
    </source>
</evidence>
<organism evidence="2 3">
    <name type="scientific">Dictyocaulus viviparus</name>
    <name type="common">Bovine lungworm</name>
    <dbReference type="NCBI Taxonomy" id="29172"/>
    <lineage>
        <taxon>Eukaryota</taxon>
        <taxon>Metazoa</taxon>
        <taxon>Ecdysozoa</taxon>
        <taxon>Nematoda</taxon>
        <taxon>Chromadorea</taxon>
        <taxon>Rhabditida</taxon>
        <taxon>Rhabditina</taxon>
        <taxon>Rhabditomorpha</taxon>
        <taxon>Strongyloidea</taxon>
        <taxon>Metastrongylidae</taxon>
        <taxon>Dictyocaulus</taxon>
    </lineage>
</organism>
<sequence length="623" mass="72372">MNVLTGHDETDKETKVAKGIEQWIESCDKILSELAKVPKDERRKRLIKLQQQLQTQDKNVAFVEKDPLKKAILKKGLDIVKKRISILNEEPSTSKSEAELNSELENGWCTVGDVTSLDKEVERAEKIVELARKGQMSPELIEKAETRRAEMIERRRSTVAALEKMKAAEDGMQRFVPHSLLINSGLPIPRKIRYSIAVSVEATSSSDISIGSTIIELEHARERLTSYETLKKEAERAAEKMLALDDNVPQTILTTTRDRIRRLSDQWRDLENQIEDHLNCARKEHRRSLQKKISVEERLLEELEKRLTESEQASDAEECCEHLDNLENLLEKINTPLKMDNSSLTTMDESFVRESYARLNEARQRLADATRERIAVLSRAVADCEHFEKQMADIQQWSNTISTLLDLRKSSDISALDVPDEYKSAFESGNFVQELEKEFNSWSNTLDEIDVWLDEDERRHNRRFHDQFDHAKDSYYTRAEDAVERLEDCVATYEKLLKESEEVEEFLDELDSRLEKYAAEDTTNDEETVNELINEWNRHEASVRNLEELERLLREHAVKVSDSVCAEKRRRADALKIRLDAWSRTVQEMSNDEETLLMQVDELHGYLVNELEKIKDKDPEEVR</sequence>
<evidence type="ECO:0000256" key="1">
    <source>
        <dbReference type="SAM" id="Coils"/>
    </source>
</evidence>
<evidence type="ECO:0000313" key="3">
    <source>
        <dbReference type="Proteomes" id="UP000053766"/>
    </source>
</evidence>
<dbReference type="OrthoDB" id="10057795at2759"/>
<reference evidence="2 3" key="1">
    <citation type="submission" date="2013-11" db="EMBL/GenBank/DDBJ databases">
        <title>Draft genome of the bovine lungworm Dictyocaulus viviparus.</title>
        <authorList>
            <person name="Mitreva M."/>
        </authorList>
    </citation>
    <scope>NUCLEOTIDE SEQUENCE [LARGE SCALE GENOMIC DNA]</scope>
    <source>
        <strain evidence="2 3">HannoverDv2000</strain>
    </source>
</reference>
<protein>
    <recommendedName>
        <fullName evidence="4">Spectrin repeat-containing domain protein</fullName>
    </recommendedName>
</protein>
<reference evidence="3" key="2">
    <citation type="journal article" date="2016" name="Sci. Rep.">
        <title>Dictyocaulus viviparus genome, variome and transcriptome elucidate lungworm biology and support future intervention.</title>
        <authorList>
            <person name="McNulty S.N."/>
            <person name="Strube C."/>
            <person name="Rosa B.A."/>
            <person name="Martin J.C."/>
            <person name="Tyagi R."/>
            <person name="Choi Y.J."/>
            <person name="Wang Q."/>
            <person name="Hallsworth Pepin K."/>
            <person name="Zhang X."/>
            <person name="Ozersky P."/>
            <person name="Wilson R.K."/>
            <person name="Sternberg P.W."/>
            <person name="Gasser R.B."/>
            <person name="Mitreva M."/>
        </authorList>
    </citation>
    <scope>NUCLEOTIDE SEQUENCE [LARGE SCALE GENOMIC DNA]</scope>
    <source>
        <strain evidence="3">HannoverDv2000</strain>
    </source>
</reference>
<keyword evidence="3" id="KW-1185">Reference proteome</keyword>
<dbReference type="STRING" id="29172.A0A0D8Y992"/>
<dbReference type="Gene3D" id="1.20.58.60">
    <property type="match status" value="1"/>
</dbReference>
<name>A0A0D8Y992_DICVI</name>
<evidence type="ECO:0008006" key="4">
    <source>
        <dbReference type="Google" id="ProtNLM"/>
    </source>
</evidence>
<dbReference type="EMBL" id="KN716190">
    <property type="protein sequence ID" value="KJH51156.1"/>
    <property type="molecule type" value="Genomic_DNA"/>
</dbReference>
<feature type="coiled-coil region" evidence="1">
    <location>
        <begin position="39"/>
        <end position="66"/>
    </location>
</feature>
<keyword evidence="1" id="KW-0175">Coiled coil</keyword>
<dbReference type="AlphaFoldDB" id="A0A0D8Y992"/>
<feature type="coiled-coil region" evidence="1">
    <location>
        <begin position="476"/>
        <end position="592"/>
    </location>
</feature>
<feature type="coiled-coil region" evidence="1">
    <location>
        <begin position="217"/>
        <end position="320"/>
    </location>
</feature>
<proteinExistence type="predicted"/>
<accession>A0A0D8Y992</accession>
<feature type="coiled-coil region" evidence="1">
    <location>
        <begin position="352"/>
        <end position="379"/>
    </location>
</feature>